<evidence type="ECO:0000256" key="6">
    <source>
        <dbReference type="ARBA" id="ARBA00022473"/>
    </source>
</evidence>
<keyword evidence="26" id="KW-1185">Reference proteome</keyword>
<dbReference type="PROSITE" id="PS00108">
    <property type="entry name" value="PROTEIN_KINASE_ST"/>
    <property type="match status" value="1"/>
</dbReference>
<dbReference type="RefSeq" id="XP_044898478.1">
    <property type="nucleotide sequence ID" value="XM_045042543.1"/>
</dbReference>
<dbReference type="RefSeq" id="XP_044898474.1">
    <property type="nucleotide sequence ID" value="XM_045042539.1"/>
</dbReference>
<evidence type="ECO:0000256" key="22">
    <source>
        <dbReference type="ARBA" id="ARBA00048367"/>
    </source>
</evidence>
<evidence type="ECO:0000256" key="8">
    <source>
        <dbReference type="ARBA" id="ARBA00022527"/>
    </source>
</evidence>
<evidence type="ECO:0000256" key="11">
    <source>
        <dbReference type="ARBA" id="ARBA00022741"/>
    </source>
</evidence>
<protein>
    <recommendedName>
        <fullName evidence="18">Cyclin-dependent kinase 20</fullName>
        <ecNumber evidence="5">2.7.11.22</ecNumber>
    </recommendedName>
    <alternativeName>
        <fullName evidence="19">Cell cycle-related kinase</fullName>
    </alternativeName>
    <alternativeName>
        <fullName evidence="20">Cell division protein kinase 20</fullName>
    </alternativeName>
</protein>
<evidence type="ECO:0000256" key="13">
    <source>
        <dbReference type="ARBA" id="ARBA00022840"/>
    </source>
</evidence>
<keyword evidence="6" id="KW-0217">Developmental protein</keyword>
<comment type="similarity">
    <text evidence="4">Belongs to the protein kinase superfamily. CMGC Ser/Thr protein kinase family. CDC2/CDKX subfamily.</text>
</comment>
<dbReference type="InterPro" id="IPR036047">
    <property type="entry name" value="F-box-like_dom_sf"/>
</dbReference>
<evidence type="ECO:0000256" key="7">
    <source>
        <dbReference type="ARBA" id="ARBA00022490"/>
    </source>
</evidence>
<dbReference type="PANTHER" id="PTHR24056:SF171">
    <property type="entry name" value="CYCLIN-DEPENDENT KINASE 20"/>
    <property type="match status" value="1"/>
</dbReference>
<evidence type="ECO:0000256" key="1">
    <source>
        <dbReference type="ARBA" id="ARBA00004123"/>
    </source>
</evidence>
<keyword evidence="17" id="KW-0131">Cell cycle</keyword>
<evidence type="ECO:0000256" key="19">
    <source>
        <dbReference type="ARBA" id="ARBA00035720"/>
    </source>
</evidence>
<dbReference type="Gene3D" id="3.30.200.20">
    <property type="entry name" value="Phosphorylase Kinase, domain 1"/>
    <property type="match status" value="1"/>
</dbReference>
<reference evidence="25" key="2">
    <citation type="submission" date="2025-08" db="UniProtKB">
        <authorList>
            <consortium name="Ensembl"/>
        </authorList>
    </citation>
    <scope>IDENTIFICATION</scope>
    <source>
        <strain evidence="25">breed Abyssinian</strain>
    </source>
</reference>
<dbReference type="Ensembl" id="ENSFCTT00005021812.1">
    <property type="protein sequence ID" value="ENSFCTP00005014279.1"/>
    <property type="gene ID" value="ENSFCTG00005007799.1"/>
</dbReference>
<dbReference type="GeneTree" id="ENSGT00940000159128"/>
<evidence type="ECO:0000259" key="24">
    <source>
        <dbReference type="PROSITE" id="PS50011"/>
    </source>
</evidence>
<evidence type="ECO:0000256" key="18">
    <source>
        <dbReference type="ARBA" id="ARBA00035711"/>
    </source>
</evidence>
<dbReference type="RefSeq" id="XP_044898479.1">
    <property type="nucleotide sequence ID" value="XM_045042544.1"/>
</dbReference>
<dbReference type="InterPro" id="IPR048002">
    <property type="entry name" value="CDK20-like_STKc"/>
</dbReference>
<dbReference type="RefSeq" id="XP_044898470.1">
    <property type="nucleotide sequence ID" value="XM_045042535.1"/>
</dbReference>
<dbReference type="InterPro" id="IPR050108">
    <property type="entry name" value="CDK"/>
</dbReference>
<dbReference type="RefSeq" id="XP_044898473.1">
    <property type="nucleotide sequence ID" value="XM_045042538.1"/>
</dbReference>
<reference evidence="25 26" key="1">
    <citation type="submission" date="2021-02" db="EMBL/GenBank/DDBJ databases">
        <title>Safari Cat Assemblies.</title>
        <authorList>
            <person name="Bredemeyer K.R."/>
            <person name="Murphy W.J."/>
        </authorList>
    </citation>
    <scope>NUCLEOTIDE SEQUENCE [LARGE SCALE GENOMIC DNA]</scope>
</reference>
<dbReference type="PANTHER" id="PTHR24056">
    <property type="entry name" value="CELL DIVISION PROTEIN KINASE"/>
    <property type="match status" value="1"/>
</dbReference>
<dbReference type="RefSeq" id="XP_044898477.1">
    <property type="nucleotide sequence ID" value="XM_045042542.1"/>
</dbReference>
<dbReference type="InterPro" id="IPR011009">
    <property type="entry name" value="Kinase-like_dom_sf"/>
</dbReference>
<comment type="subcellular location">
    <subcellularLocation>
        <location evidence="2">Cell projection</location>
        <location evidence="2">Cilium</location>
    </subcellularLocation>
    <subcellularLocation>
        <location evidence="3">Cytoplasmic vesicle</location>
        <location evidence="3">Autophagosome</location>
    </subcellularLocation>
    <subcellularLocation>
        <location evidence="1">Nucleus</location>
    </subcellularLocation>
</comment>
<keyword evidence="16" id="KW-0966">Cell projection</keyword>
<dbReference type="Gene3D" id="1.10.510.10">
    <property type="entry name" value="Transferase(Phosphotransferase) domain 1"/>
    <property type="match status" value="1"/>
</dbReference>
<evidence type="ECO:0000256" key="9">
    <source>
        <dbReference type="ARBA" id="ARBA00022618"/>
    </source>
</evidence>
<sequence length="725" mass="81011">MDQYCILGRIGEGAHGIVFKAKHVETGEIVALKKVALRRLEDGIPNQALREIKALQEIEDNQHVVQLKAVFPHGAGFVLAFEYMLSDLAEVVRHAQRPLGQAQVKSYLQMLLKGVAFCHANNIVHRDLKPANLLISASGQLKIADFGLARVFSPDGSRLYTHQVATRWYRAPELLYGARQYDQGVDLWAVGCILGELLNGSPLFPGENDIEQLCCVLRILGTPSPQVWPEITELPDYNKISFKEQAPVPLEEVLPDASPQALDLLGLFLLYPPRQRISASQVWNEVSGTKELWRQLCLRRWSSCKTSQMTLGTQTWKEYYLCRSELEFRMECGRPEKDFICKAIAGHTGEIDELAYISTKECRFDGQEKSMVCTVSSDSTVRAWDVQEGTEIWSSPLQPAALVNVVTFPRLQLAITVDERGLIKVWGAENGWEQASFRLPTFSSALQACEHPEGPFLLVACAEGFLYALTVPQLQLRSRTRVFPSSPTSLLCSPDCQWVFASTQNSDLGPKVFHTRSLLCLVEGEPPVSTTLPIWLTSRACWAPDETARLMVTHRNDNGMQLVITTYELRTKQSREGVDVVVQQMASFLLPSSMIPPHLMKGHGSQVILLVSGSELALFTIHGVQLAAFQDHQRPITSMWVDQSRVITASFDLSLRVYVWNKETKPPVLKSCYHLLGGSHRWASGFTHVEGDSMSIVGVEARNIGTSILRSYCFKVQRGSDDCIN</sequence>
<keyword evidence="15" id="KW-0539">Nucleus</keyword>
<evidence type="ECO:0000256" key="5">
    <source>
        <dbReference type="ARBA" id="ARBA00012425"/>
    </source>
</evidence>
<accession>A0ABI7WWR3</accession>
<dbReference type="InterPro" id="IPR036322">
    <property type="entry name" value="WD40_repeat_dom_sf"/>
</dbReference>
<dbReference type="RefSeq" id="XP_044898476.1">
    <property type="nucleotide sequence ID" value="XM_045042541.1"/>
</dbReference>
<dbReference type="InterPro" id="IPR017441">
    <property type="entry name" value="Protein_kinase_ATP_BS"/>
</dbReference>
<dbReference type="SUPFAM" id="SSF81383">
    <property type="entry name" value="F-box domain"/>
    <property type="match status" value="1"/>
</dbReference>
<dbReference type="InterPro" id="IPR008271">
    <property type="entry name" value="Ser/Thr_kinase_AS"/>
</dbReference>
<evidence type="ECO:0000256" key="12">
    <source>
        <dbReference type="ARBA" id="ARBA00022777"/>
    </source>
</evidence>
<keyword evidence="7" id="KW-0963">Cytoplasm</keyword>
<dbReference type="RefSeq" id="XP_044898469.1">
    <property type="nucleotide sequence ID" value="XM_045042534.1"/>
</dbReference>
<dbReference type="InterPro" id="IPR000719">
    <property type="entry name" value="Prot_kinase_dom"/>
</dbReference>
<evidence type="ECO:0000256" key="2">
    <source>
        <dbReference type="ARBA" id="ARBA00004138"/>
    </source>
</evidence>
<comment type="catalytic activity">
    <reaction evidence="22">
        <text>L-seryl-[protein] + ATP = O-phospho-L-seryl-[protein] + ADP + H(+)</text>
        <dbReference type="Rhea" id="RHEA:17989"/>
        <dbReference type="Rhea" id="RHEA-COMP:9863"/>
        <dbReference type="Rhea" id="RHEA-COMP:11604"/>
        <dbReference type="ChEBI" id="CHEBI:15378"/>
        <dbReference type="ChEBI" id="CHEBI:29999"/>
        <dbReference type="ChEBI" id="CHEBI:30616"/>
        <dbReference type="ChEBI" id="CHEBI:83421"/>
        <dbReference type="ChEBI" id="CHEBI:456216"/>
        <dbReference type="EC" id="2.7.11.22"/>
    </reaction>
</comment>
<dbReference type="SUPFAM" id="SSF56112">
    <property type="entry name" value="Protein kinase-like (PK-like)"/>
    <property type="match status" value="1"/>
</dbReference>
<dbReference type="Proteomes" id="UP000823872">
    <property type="component" value="Chromosome D4"/>
</dbReference>
<evidence type="ECO:0000256" key="3">
    <source>
        <dbReference type="ARBA" id="ARBA00004419"/>
    </source>
</evidence>
<dbReference type="CDD" id="cd07832">
    <property type="entry name" value="STKc_CCRK"/>
    <property type="match status" value="1"/>
</dbReference>
<reference evidence="25" key="3">
    <citation type="submission" date="2025-09" db="UniProtKB">
        <authorList>
            <consortium name="Ensembl"/>
        </authorList>
    </citation>
    <scope>IDENTIFICATION</scope>
    <source>
        <strain evidence="25">breed Abyssinian</strain>
    </source>
</reference>
<evidence type="ECO:0000256" key="15">
    <source>
        <dbReference type="ARBA" id="ARBA00023242"/>
    </source>
</evidence>
<dbReference type="Gene3D" id="2.130.10.10">
    <property type="entry name" value="YVTN repeat-like/Quinoprotein amine dehydrogenase"/>
    <property type="match status" value="1"/>
</dbReference>
<dbReference type="SMART" id="SM00220">
    <property type="entry name" value="S_TKc"/>
    <property type="match status" value="1"/>
</dbReference>
<feature type="binding site" evidence="23">
    <location>
        <position position="33"/>
    </location>
    <ligand>
        <name>ATP</name>
        <dbReference type="ChEBI" id="CHEBI:30616"/>
    </ligand>
</feature>
<organism evidence="25 26">
    <name type="scientific">Felis catus</name>
    <name type="common">Cat</name>
    <name type="synonym">Felis silvestris catus</name>
    <dbReference type="NCBI Taxonomy" id="9685"/>
    <lineage>
        <taxon>Eukaryota</taxon>
        <taxon>Metazoa</taxon>
        <taxon>Chordata</taxon>
        <taxon>Craniata</taxon>
        <taxon>Vertebrata</taxon>
        <taxon>Euteleostomi</taxon>
        <taxon>Mammalia</taxon>
        <taxon>Eutheria</taxon>
        <taxon>Laurasiatheria</taxon>
        <taxon>Carnivora</taxon>
        <taxon>Feliformia</taxon>
        <taxon>Felidae</taxon>
        <taxon>Felinae</taxon>
        <taxon>Felis</taxon>
    </lineage>
</organism>
<keyword evidence="13 23" id="KW-0067">ATP-binding</keyword>
<dbReference type="EC" id="2.7.11.22" evidence="5"/>
<evidence type="ECO:0000256" key="20">
    <source>
        <dbReference type="ARBA" id="ARBA00035723"/>
    </source>
</evidence>
<dbReference type="Pfam" id="PF00069">
    <property type="entry name" value="Pkinase"/>
    <property type="match status" value="1"/>
</dbReference>
<keyword evidence="9" id="KW-0132">Cell division</keyword>
<evidence type="ECO:0000256" key="10">
    <source>
        <dbReference type="ARBA" id="ARBA00022679"/>
    </source>
</evidence>
<comment type="catalytic activity">
    <reaction evidence="21">
        <text>L-threonyl-[protein] + ATP = O-phospho-L-threonyl-[protein] + ADP + H(+)</text>
        <dbReference type="Rhea" id="RHEA:46608"/>
        <dbReference type="Rhea" id="RHEA-COMP:11060"/>
        <dbReference type="Rhea" id="RHEA-COMP:11605"/>
        <dbReference type="ChEBI" id="CHEBI:15378"/>
        <dbReference type="ChEBI" id="CHEBI:30013"/>
        <dbReference type="ChEBI" id="CHEBI:30616"/>
        <dbReference type="ChEBI" id="CHEBI:61977"/>
        <dbReference type="ChEBI" id="CHEBI:456216"/>
        <dbReference type="EC" id="2.7.11.22"/>
    </reaction>
</comment>
<dbReference type="RefSeq" id="XP_044898471.1">
    <property type="nucleotide sequence ID" value="XM_045042536.1"/>
</dbReference>
<evidence type="ECO:0000256" key="21">
    <source>
        <dbReference type="ARBA" id="ARBA00047811"/>
    </source>
</evidence>
<evidence type="ECO:0000313" key="26">
    <source>
        <dbReference type="Proteomes" id="UP000823872"/>
    </source>
</evidence>
<dbReference type="RefSeq" id="XP_044898475.1">
    <property type="nucleotide sequence ID" value="XM_045042540.1"/>
</dbReference>
<dbReference type="PROSITE" id="PS50011">
    <property type="entry name" value="PROTEIN_KINASE_DOM"/>
    <property type="match status" value="1"/>
</dbReference>
<keyword evidence="8" id="KW-0723">Serine/threonine-protein kinase</keyword>
<name>A0ABI7WWR3_FELCA</name>
<evidence type="ECO:0000256" key="23">
    <source>
        <dbReference type="PROSITE-ProRule" id="PRU10141"/>
    </source>
</evidence>
<dbReference type="InterPro" id="IPR001680">
    <property type="entry name" value="WD40_rpt"/>
</dbReference>
<proteinExistence type="inferred from homology"/>
<dbReference type="GeneID" id="101084656"/>
<evidence type="ECO:0000313" key="25">
    <source>
        <dbReference type="Ensembl" id="ENSFCTP00005014279.1"/>
    </source>
</evidence>
<gene>
    <name evidence="25" type="primary">CDK20</name>
</gene>
<dbReference type="InterPro" id="IPR015943">
    <property type="entry name" value="WD40/YVTN_repeat-like_dom_sf"/>
</dbReference>
<evidence type="ECO:0000256" key="4">
    <source>
        <dbReference type="ARBA" id="ARBA00006485"/>
    </source>
</evidence>
<dbReference type="SUPFAM" id="SSF50978">
    <property type="entry name" value="WD40 repeat-like"/>
    <property type="match status" value="1"/>
</dbReference>
<feature type="domain" description="Protein kinase" evidence="24">
    <location>
        <begin position="4"/>
        <end position="294"/>
    </location>
</feature>
<keyword evidence="14" id="KW-0969">Cilium</keyword>
<dbReference type="RefSeq" id="XP_044898472.1">
    <property type="nucleotide sequence ID" value="XM_045042537.1"/>
</dbReference>
<evidence type="ECO:0000256" key="17">
    <source>
        <dbReference type="ARBA" id="ARBA00023306"/>
    </source>
</evidence>
<dbReference type="PROSITE" id="PS00107">
    <property type="entry name" value="PROTEIN_KINASE_ATP"/>
    <property type="match status" value="1"/>
</dbReference>
<dbReference type="SMART" id="SM00320">
    <property type="entry name" value="WD40"/>
    <property type="match status" value="2"/>
</dbReference>
<keyword evidence="10" id="KW-0808">Transferase</keyword>
<evidence type="ECO:0000256" key="14">
    <source>
        <dbReference type="ARBA" id="ARBA00023069"/>
    </source>
</evidence>
<keyword evidence="11 23" id="KW-0547">Nucleotide-binding</keyword>
<keyword evidence="12" id="KW-0418">Kinase</keyword>
<evidence type="ECO:0000256" key="16">
    <source>
        <dbReference type="ARBA" id="ARBA00023273"/>
    </source>
</evidence>